<dbReference type="EMBL" id="MLFU01000004">
    <property type="protein sequence ID" value="KAK1509939.1"/>
    <property type="molecule type" value="Genomic_DNA"/>
</dbReference>
<reference evidence="2 3" key="1">
    <citation type="submission" date="2016-10" db="EMBL/GenBank/DDBJ databases">
        <title>The genome sequence of Colletotrichum fioriniae PJ7.</title>
        <authorList>
            <person name="Baroncelli R."/>
        </authorList>
    </citation>
    <scope>NUCLEOTIDE SEQUENCE [LARGE SCALE GENOMIC DNA]</scope>
    <source>
        <strain evidence="2 3">Tom-12</strain>
    </source>
</reference>
<proteinExistence type="predicted"/>
<dbReference type="GeneID" id="85402339"/>
<protein>
    <submittedName>
        <fullName evidence="2">Uncharacterized protein</fullName>
    </submittedName>
</protein>
<accession>A0ABQ9RQA7</accession>
<feature type="region of interest" description="Disordered" evidence="1">
    <location>
        <begin position="19"/>
        <end position="59"/>
    </location>
</feature>
<dbReference type="RefSeq" id="XP_060387635.1">
    <property type="nucleotide sequence ID" value="XM_060518101.1"/>
</dbReference>
<evidence type="ECO:0000313" key="2">
    <source>
        <dbReference type="EMBL" id="KAK1509939.1"/>
    </source>
</evidence>
<organism evidence="2 3">
    <name type="scientific">Colletotrichum tamarilloi</name>
    <dbReference type="NCBI Taxonomy" id="1209934"/>
    <lineage>
        <taxon>Eukaryota</taxon>
        <taxon>Fungi</taxon>
        <taxon>Dikarya</taxon>
        <taxon>Ascomycota</taxon>
        <taxon>Pezizomycotina</taxon>
        <taxon>Sordariomycetes</taxon>
        <taxon>Hypocreomycetidae</taxon>
        <taxon>Glomerellales</taxon>
        <taxon>Glomerellaceae</taxon>
        <taxon>Colletotrichum</taxon>
        <taxon>Colletotrichum acutatum species complex</taxon>
    </lineage>
</organism>
<evidence type="ECO:0000313" key="3">
    <source>
        <dbReference type="Proteomes" id="UP001227543"/>
    </source>
</evidence>
<sequence length="176" mass="19068">MTAAGAACRCREEEATKAITHTHPALRSSPRPYRRREGEGGQAQAHSHSHSPISLTFLNSLSPHSPTSPLYTHPSVVQTLSRLAVRIPSQVQAHNEACERVPLTRSTSNCRLQLLSLLIDHIKATCHPSSPPQSVISHSRPPQGPGRILPLRGCDRLVFFFALPSSIGLPAVCSPN</sequence>
<feature type="compositionally biased region" description="Polar residues" evidence="1">
    <location>
        <begin position="44"/>
        <end position="59"/>
    </location>
</feature>
<keyword evidence="3" id="KW-1185">Reference proteome</keyword>
<name>A0ABQ9RQA7_9PEZI</name>
<dbReference type="Proteomes" id="UP001227543">
    <property type="component" value="Unassembled WGS sequence"/>
</dbReference>
<gene>
    <name evidence="2" type="ORF">CTAM01_02062</name>
</gene>
<comment type="caution">
    <text evidence="2">The sequence shown here is derived from an EMBL/GenBank/DDBJ whole genome shotgun (WGS) entry which is preliminary data.</text>
</comment>
<evidence type="ECO:0000256" key="1">
    <source>
        <dbReference type="SAM" id="MobiDB-lite"/>
    </source>
</evidence>